<comment type="caution">
    <text evidence="2">The sequence shown here is derived from an EMBL/GenBank/DDBJ whole genome shotgun (WGS) entry which is preliminary data.</text>
</comment>
<proteinExistence type="predicted"/>
<dbReference type="EMBL" id="JAMXFA010000021">
    <property type="protein sequence ID" value="MCT7979285.1"/>
    <property type="molecule type" value="Genomic_DNA"/>
</dbReference>
<keyword evidence="3" id="KW-1185">Reference proteome</keyword>
<feature type="transmembrane region" description="Helical" evidence="1">
    <location>
        <begin position="20"/>
        <end position="42"/>
    </location>
</feature>
<reference evidence="2 3" key="1">
    <citation type="journal article" date="2022" name="Front. Microbiol.">
        <title>High genomic differentiation and limited gene flow indicate recent cryptic speciation within the genus Laspinema (cyanobacteria).</title>
        <authorList>
            <person name="Stanojkovic A."/>
            <person name="Skoupy S."/>
            <person name="Skaloud P."/>
            <person name="Dvorak P."/>
        </authorList>
    </citation>
    <scope>NUCLEOTIDE SEQUENCE [LARGE SCALE GENOMIC DNA]</scope>
    <source>
        <strain evidence="2 3">D3b</strain>
    </source>
</reference>
<keyword evidence="1" id="KW-0812">Transmembrane</keyword>
<keyword evidence="1" id="KW-1133">Transmembrane helix</keyword>
<evidence type="ECO:0000313" key="3">
    <source>
        <dbReference type="Proteomes" id="UP001525961"/>
    </source>
</evidence>
<evidence type="ECO:0000313" key="2">
    <source>
        <dbReference type="EMBL" id="MCT7979285.1"/>
    </source>
</evidence>
<dbReference type="RefSeq" id="WP_261236106.1">
    <property type="nucleotide sequence ID" value="NZ_JAMXFA010000021.1"/>
</dbReference>
<name>A0ABT2N9A6_9CYAN</name>
<gene>
    <name evidence="2" type="ORF">NG792_16355</name>
</gene>
<evidence type="ECO:0000256" key="1">
    <source>
        <dbReference type="SAM" id="Phobius"/>
    </source>
</evidence>
<protein>
    <submittedName>
        <fullName evidence="2">Uncharacterized protein</fullName>
    </submittedName>
</protein>
<accession>A0ABT2N9A6</accession>
<sequence length="52" mass="5323">MVLIIGQPVPSCLGRSPKSSWAIAGLSSPYSGLLLGVGIAIAPRGSRWLDSS</sequence>
<dbReference type="Proteomes" id="UP001525961">
    <property type="component" value="Unassembled WGS sequence"/>
</dbReference>
<organism evidence="2 3">
    <name type="scientific">Laspinema olomoucense D3b</name>
    <dbReference type="NCBI Taxonomy" id="2953688"/>
    <lineage>
        <taxon>Bacteria</taxon>
        <taxon>Bacillati</taxon>
        <taxon>Cyanobacteriota</taxon>
        <taxon>Cyanophyceae</taxon>
        <taxon>Oscillatoriophycideae</taxon>
        <taxon>Oscillatoriales</taxon>
        <taxon>Laspinemataceae</taxon>
        <taxon>Laspinema</taxon>
        <taxon>Laspinema olomoucense</taxon>
    </lineage>
</organism>
<keyword evidence="1" id="KW-0472">Membrane</keyword>